<evidence type="ECO:0000256" key="3">
    <source>
        <dbReference type="SAM" id="Coils"/>
    </source>
</evidence>
<dbReference type="PROSITE" id="PS50175">
    <property type="entry name" value="ASP_PROT_RETROV"/>
    <property type="match status" value="1"/>
</dbReference>
<reference evidence="7 8" key="1">
    <citation type="submission" date="2014-03" db="EMBL/GenBank/DDBJ databases">
        <title>Draft genome of the hookworm Oesophagostomum dentatum.</title>
        <authorList>
            <person name="Mitreva M."/>
        </authorList>
    </citation>
    <scope>NUCLEOTIDE SEQUENCE [LARGE SCALE GENOMIC DNA]</scope>
    <source>
        <strain evidence="7 8">OD-Hann</strain>
    </source>
</reference>
<evidence type="ECO:0000313" key="7">
    <source>
        <dbReference type="EMBL" id="KHJ92543.1"/>
    </source>
</evidence>
<feature type="compositionally biased region" description="Polar residues" evidence="4">
    <location>
        <begin position="592"/>
        <end position="603"/>
    </location>
</feature>
<dbReference type="SUPFAM" id="SSF57756">
    <property type="entry name" value="Retrovirus zinc finger-like domains"/>
    <property type="match status" value="1"/>
</dbReference>
<evidence type="ECO:0000259" key="6">
    <source>
        <dbReference type="PROSITE" id="PS50175"/>
    </source>
</evidence>
<feature type="compositionally biased region" description="Basic and acidic residues" evidence="4">
    <location>
        <begin position="531"/>
        <end position="546"/>
    </location>
</feature>
<accession>A0A0B1T4P4</accession>
<feature type="region of interest" description="Disordered" evidence="4">
    <location>
        <begin position="745"/>
        <end position="799"/>
    </location>
</feature>
<feature type="compositionally biased region" description="Basic and acidic residues" evidence="4">
    <location>
        <begin position="750"/>
        <end position="771"/>
    </location>
</feature>
<dbReference type="InterPro" id="IPR001995">
    <property type="entry name" value="Peptidase_A2_cat"/>
</dbReference>
<dbReference type="GO" id="GO:0006508">
    <property type="term" value="P:proteolysis"/>
    <property type="evidence" value="ECO:0007669"/>
    <property type="project" value="InterPro"/>
</dbReference>
<dbReference type="GO" id="GO:0005737">
    <property type="term" value="C:cytoplasm"/>
    <property type="evidence" value="ECO:0007669"/>
    <property type="project" value="UniProtKB-ARBA"/>
</dbReference>
<feature type="compositionally biased region" description="Polar residues" evidence="4">
    <location>
        <begin position="790"/>
        <end position="799"/>
    </location>
</feature>
<dbReference type="AlphaFoldDB" id="A0A0B1T4P4"/>
<dbReference type="Gene3D" id="4.10.60.10">
    <property type="entry name" value="Zinc finger, CCHC-type"/>
    <property type="match status" value="1"/>
</dbReference>
<evidence type="ECO:0000256" key="2">
    <source>
        <dbReference type="PROSITE-ProRule" id="PRU00047"/>
    </source>
</evidence>
<feature type="domain" description="CCHC-type" evidence="5">
    <location>
        <begin position="563"/>
        <end position="578"/>
    </location>
</feature>
<feature type="region of interest" description="Disordered" evidence="4">
    <location>
        <begin position="531"/>
        <end position="560"/>
    </location>
</feature>
<dbReference type="GO" id="GO:0008270">
    <property type="term" value="F:zinc ion binding"/>
    <property type="evidence" value="ECO:0007669"/>
    <property type="project" value="UniProtKB-KW"/>
</dbReference>
<feature type="region of interest" description="Disordered" evidence="4">
    <location>
        <begin position="1"/>
        <end position="27"/>
    </location>
</feature>
<dbReference type="Proteomes" id="UP000053660">
    <property type="component" value="Unassembled WGS sequence"/>
</dbReference>
<keyword evidence="2" id="KW-0863">Zinc-finger</keyword>
<dbReference type="InterPro" id="IPR001969">
    <property type="entry name" value="Aspartic_peptidase_AS"/>
</dbReference>
<dbReference type="SMART" id="SM00343">
    <property type="entry name" value="ZnF_C2HC"/>
    <property type="match status" value="1"/>
</dbReference>
<keyword evidence="1" id="KW-0378">Hydrolase</keyword>
<protein>
    <recommendedName>
        <fullName evidence="9">Zinc knuckle</fullName>
    </recommendedName>
</protein>
<dbReference type="EMBL" id="KN551290">
    <property type="protein sequence ID" value="KHJ92543.1"/>
    <property type="molecule type" value="Genomic_DNA"/>
</dbReference>
<keyword evidence="8" id="KW-1185">Reference proteome</keyword>
<organism evidence="7 8">
    <name type="scientific">Oesophagostomum dentatum</name>
    <name type="common">Nodular worm</name>
    <dbReference type="NCBI Taxonomy" id="61180"/>
    <lineage>
        <taxon>Eukaryota</taxon>
        <taxon>Metazoa</taxon>
        <taxon>Ecdysozoa</taxon>
        <taxon>Nematoda</taxon>
        <taxon>Chromadorea</taxon>
        <taxon>Rhabditida</taxon>
        <taxon>Rhabditina</taxon>
        <taxon>Rhabditomorpha</taxon>
        <taxon>Strongyloidea</taxon>
        <taxon>Strongylidae</taxon>
        <taxon>Oesophagostomum</taxon>
    </lineage>
</organism>
<dbReference type="InterPro" id="IPR001878">
    <property type="entry name" value="Znf_CCHC"/>
</dbReference>
<dbReference type="PROSITE" id="PS50158">
    <property type="entry name" value="ZF_CCHC"/>
    <property type="match status" value="1"/>
</dbReference>
<keyword evidence="2" id="KW-0862">Zinc</keyword>
<dbReference type="PROSITE" id="PS00141">
    <property type="entry name" value="ASP_PROTEASE"/>
    <property type="match status" value="1"/>
</dbReference>
<sequence length="799" mass="90829">MPQVTTDSDALTMSNATRQGGNSSYVSEVAMERMDDTEIPPTQQRDTRREEVEELKVCENIRRKLKEMKIELAAEVSKHWRIGDAKRGAFEKMLESSTNDMEAMLSSLAQLCQESEEERKTMKQLMMSLRCPTRYELLGVMEELTEKAALVDAVQSHTSWPENEILEKCCRAEQKEARLLETESKIVALQRQLEAQQKEIEKLREGQKNRTVAVEEGRMEGEPLLNANHDRLEAIRSLRHVWCYNELPFQVERPTSRMSSDSTWQNSRRSTAATQNSRGRSRLNSITSDESESCVSERQGYRAQQRKWDSTQGPLDSYLKYIALPEVKVYSGRDKDYPWETFRESFALKYPKHSWSDQELKALLRAKLTDKAKAQFEALPLEVRRGSYDGIIAALSKTNRAETQTNRVVALGKLKRLKKAETVSVAEFCVELERLSASAYPELDEHALATTRAQHLYEQLVNWPESYHLLEAMEKDENNAYANLKEAAMRVERRKLTMANVKESRGEAYGGRASVGGAKFTRRQDWRIERPYKVDSTKETGSREKPPVSGNSVTTPSKEMRSRCYNCNEKGHLARDCKGPKTHKGSPRGLQSAASQLCDSTPPKNDGVATTSLYGGKSVTEVIVFRRIWDALLDTGSEISIMPESVMHQIMKDGYKLQEFAVDRNKRILDASGNRMKFSTVVEIPIREKDKGEVMVRMHVVKQPGHVIVLGSNALPSLGYELVSKKEKYRGTDPKERDCQQVCESTKAPMKADERPEFLKSPRETEFEAAKHKTHLQTCSHSKSPGYPSLNVTNSSRST</sequence>
<evidence type="ECO:0000259" key="5">
    <source>
        <dbReference type="PROSITE" id="PS50158"/>
    </source>
</evidence>
<feature type="domain" description="Peptidase A2" evidence="6">
    <location>
        <begin position="629"/>
        <end position="714"/>
    </location>
</feature>
<dbReference type="InterPro" id="IPR021109">
    <property type="entry name" value="Peptidase_aspartic_dom_sf"/>
</dbReference>
<dbReference type="Pfam" id="PF00098">
    <property type="entry name" value="zf-CCHC"/>
    <property type="match status" value="1"/>
</dbReference>
<keyword evidence="2" id="KW-0479">Metal-binding</keyword>
<feature type="region of interest" description="Disordered" evidence="4">
    <location>
        <begin position="255"/>
        <end position="308"/>
    </location>
</feature>
<evidence type="ECO:0000256" key="4">
    <source>
        <dbReference type="SAM" id="MobiDB-lite"/>
    </source>
</evidence>
<evidence type="ECO:0000256" key="1">
    <source>
        <dbReference type="ARBA" id="ARBA00022801"/>
    </source>
</evidence>
<dbReference type="Gene3D" id="2.40.70.10">
    <property type="entry name" value="Acid Proteases"/>
    <property type="match status" value="1"/>
</dbReference>
<dbReference type="InterPro" id="IPR036875">
    <property type="entry name" value="Znf_CCHC_sf"/>
</dbReference>
<dbReference type="SUPFAM" id="SSF50630">
    <property type="entry name" value="Acid proteases"/>
    <property type="match status" value="1"/>
</dbReference>
<evidence type="ECO:0008006" key="9">
    <source>
        <dbReference type="Google" id="ProtNLM"/>
    </source>
</evidence>
<dbReference type="GO" id="GO:0004190">
    <property type="term" value="F:aspartic-type endopeptidase activity"/>
    <property type="evidence" value="ECO:0007669"/>
    <property type="project" value="InterPro"/>
</dbReference>
<feature type="compositionally biased region" description="Polar residues" evidence="4">
    <location>
        <begin position="1"/>
        <end position="26"/>
    </location>
</feature>
<feature type="coiled-coil region" evidence="3">
    <location>
        <begin position="172"/>
        <end position="210"/>
    </location>
</feature>
<dbReference type="GO" id="GO:0003676">
    <property type="term" value="F:nucleic acid binding"/>
    <property type="evidence" value="ECO:0007669"/>
    <property type="project" value="InterPro"/>
</dbReference>
<feature type="compositionally biased region" description="Polar residues" evidence="4">
    <location>
        <begin position="256"/>
        <end position="296"/>
    </location>
</feature>
<name>A0A0B1T4P4_OESDE</name>
<dbReference type="GO" id="GO:0019899">
    <property type="term" value="F:enzyme binding"/>
    <property type="evidence" value="ECO:0007669"/>
    <property type="project" value="UniProtKB-ARBA"/>
</dbReference>
<gene>
    <name evidence="7" type="ORF">OESDEN_07571</name>
</gene>
<feature type="region of interest" description="Disordered" evidence="4">
    <location>
        <begin position="575"/>
        <end position="603"/>
    </location>
</feature>
<dbReference type="OrthoDB" id="3863715at2759"/>
<evidence type="ECO:0000313" key="8">
    <source>
        <dbReference type="Proteomes" id="UP000053660"/>
    </source>
</evidence>
<proteinExistence type="predicted"/>
<keyword evidence="3" id="KW-0175">Coiled coil</keyword>